<evidence type="ECO:0000313" key="13">
    <source>
        <dbReference type="EMBL" id="AFM24577.1"/>
    </source>
</evidence>
<dbReference type="GO" id="GO:0008556">
    <property type="term" value="F:P-type potassium transmembrane transporter activity"/>
    <property type="evidence" value="ECO:0007669"/>
    <property type="project" value="InterPro"/>
</dbReference>
<dbReference type="EMBL" id="CP003360">
    <property type="protein sequence ID" value="AFM24577.1"/>
    <property type="molecule type" value="Genomic_DNA"/>
</dbReference>
<dbReference type="Pfam" id="PF02669">
    <property type="entry name" value="KdpC"/>
    <property type="match status" value="1"/>
</dbReference>
<keyword evidence="14" id="KW-1185">Reference proteome</keyword>
<dbReference type="InterPro" id="IPR003820">
    <property type="entry name" value="KdpC"/>
</dbReference>
<evidence type="ECO:0000256" key="1">
    <source>
        <dbReference type="ARBA" id="ARBA00022448"/>
    </source>
</evidence>
<keyword evidence="10 11" id="KW-0472">Membrane</keyword>
<dbReference type="PANTHER" id="PTHR30042">
    <property type="entry name" value="POTASSIUM-TRANSPORTING ATPASE C CHAIN"/>
    <property type="match status" value="1"/>
</dbReference>
<dbReference type="HOGENOM" id="CLU_077094_2_0_7"/>
<evidence type="ECO:0000256" key="7">
    <source>
        <dbReference type="ARBA" id="ARBA00022958"/>
    </source>
</evidence>
<keyword evidence="9 11" id="KW-0406">Ion transport</keyword>
<dbReference type="KEGG" id="dti:Desti_1869"/>
<dbReference type="PANTHER" id="PTHR30042:SF2">
    <property type="entry name" value="POTASSIUM-TRANSPORTING ATPASE KDPC SUBUNIT"/>
    <property type="match status" value="1"/>
</dbReference>
<dbReference type="Proteomes" id="UP000006055">
    <property type="component" value="Chromosome"/>
</dbReference>
<keyword evidence="6 11" id="KW-0067">ATP-binding</keyword>
<organism evidence="13 14">
    <name type="scientific">Desulfomonile tiedjei (strain ATCC 49306 / DSM 6799 / DCB-1)</name>
    <dbReference type="NCBI Taxonomy" id="706587"/>
    <lineage>
        <taxon>Bacteria</taxon>
        <taxon>Pseudomonadati</taxon>
        <taxon>Thermodesulfobacteriota</taxon>
        <taxon>Desulfomonilia</taxon>
        <taxon>Desulfomonilales</taxon>
        <taxon>Desulfomonilaceae</taxon>
        <taxon>Desulfomonile</taxon>
    </lineage>
</organism>
<dbReference type="PIRSF" id="PIRSF001296">
    <property type="entry name" value="K_ATPase_KdpC"/>
    <property type="match status" value="1"/>
</dbReference>
<keyword evidence="11" id="KW-0997">Cell inner membrane</keyword>
<accession>I4C4T6</accession>
<evidence type="ECO:0000256" key="11">
    <source>
        <dbReference type="HAMAP-Rule" id="MF_00276"/>
    </source>
</evidence>
<dbReference type="PATRIC" id="fig|706587.4.peg.2145"/>
<evidence type="ECO:0000256" key="3">
    <source>
        <dbReference type="ARBA" id="ARBA00022538"/>
    </source>
</evidence>
<feature type="transmembrane region" description="Helical" evidence="11">
    <location>
        <begin position="12"/>
        <end position="34"/>
    </location>
</feature>
<proteinExistence type="inferred from homology"/>
<feature type="region of interest" description="Disordered" evidence="12">
    <location>
        <begin position="74"/>
        <end position="94"/>
    </location>
</feature>
<gene>
    <name evidence="11" type="primary">kdpC</name>
    <name evidence="13" type="ordered locus">Desti_1869</name>
</gene>
<comment type="similarity">
    <text evidence="11">Belongs to the KdpC family.</text>
</comment>
<keyword evidence="3 11" id="KW-0633">Potassium transport</keyword>
<evidence type="ECO:0000313" key="14">
    <source>
        <dbReference type="Proteomes" id="UP000006055"/>
    </source>
</evidence>
<comment type="subunit">
    <text evidence="11">The system is composed of three essential subunits: KdpA, KdpB and KdpC.</text>
</comment>
<sequence length="194" mass="20966">MKTFIRELRVSIIATIALGIILCGIYPLVVWGIAQVFFPHQANGSLIVRNGKIVGSELLGQNFVDAKYFHPRPSSTGENGYDASSSGGSNLGPTSKKLVQTVKERIEAYRAENGLSADVPIPADAVTASASGLDPHITLENARLQASRVARARGIDESVMLEKLRASLEGRDLRILGEPRINVTKLNLSLDEMK</sequence>
<keyword evidence="2 11" id="KW-1003">Cell membrane</keyword>
<dbReference type="GO" id="GO:0005524">
    <property type="term" value="F:ATP binding"/>
    <property type="evidence" value="ECO:0007669"/>
    <property type="project" value="UniProtKB-UniRule"/>
</dbReference>
<dbReference type="AlphaFoldDB" id="I4C4T6"/>
<dbReference type="NCBIfam" id="NF001454">
    <property type="entry name" value="PRK00315.1"/>
    <property type="match status" value="1"/>
</dbReference>
<keyword evidence="1 11" id="KW-0813">Transport</keyword>
<dbReference type="OrthoDB" id="9788285at2"/>
<evidence type="ECO:0000256" key="4">
    <source>
        <dbReference type="ARBA" id="ARBA00022692"/>
    </source>
</evidence>
<evidence type="ECO:0000256" key="2">
    <source>
        <dbReference type="ARBA" id="ARBA00022475"/>
    </source>
</evidence>
<evidence type="ECO:0000256" key="10">
    <source>
        <dbReference type="ARBA" id="ARBA00023136"/>
    </source>
</evidence>
<dbReference type="GO" id="GO:0005886">
    <property type="term" value="C:plasma membrane"/>
    <property type="evidence" value="ECO:0007669"/>
    <property type="project" value="UniProtKB-SubCell"/>
</dbReference>
<dbReference type="RefSeq" id="WP_014809722.1">
    <property type="nucleotide sequence ID" value="NC_018025.1"/>
</dbReference>
<reference evidence="14" key="1">
    <citation type="submission" date="2012-06" db="EMBL/GenBank/DDBJ databases">
        <title>Complete sequence of chromosome of Desulfomonile tiedjei DSM 6799.</title>
        <authorList>
            <person name="Lucas S."/>
            <person name="Copeland A."/>
            <person name="Lapidus A."/>
            <person name="Glavina del Rio T."/>
            <person name="Dalin E."/>
            <person name="Tice H."/>
            <person name="Bruce D."/>
            <person name="Goodwin L."/>
            <person name="Pitluck S."/>
            <person name="Peters L."/>
            <person name="Ovchinnikova G."/>
            <person name="Zeytun A."/>
            <person name="Lu M."/>
            <person name="Kyrpides N."/>
            <person name="Mavromatis K."/>
            <person name="Ivanova N."/>
            <person name="Brettin T."/>
            <person name="Detter J.C."/>
            <person name="Han C."/>
            <person name="Larimer F."/>
            <person name="Land M."/>
            <person name="Hauser L."/>
            <person name="Markowitz V."/>
            <person name="Cheng J.-F."/>
            <person name="Hugenholtz P."/>
            <person name="Woyke T."/>
            <person name="Wu D."/>
            <person name="Spring S."/>
            <person name="Schroeder M."/>
            <person name="Brambilla E."/>
            <person name="Klenk H.-P."/>
            <person name="Eisen J.A."/>
        </authorList>
    </citation>
    <scope>NUCLEOTIDE SEQUENCE [LARGE SCALE GENOMIC DNA]</scope>
    <source>
        <strain evidence="14">ATCC 49306 / DSM 6799 / DCB-1</strain>
    </source>
</reference>
<comment type="function">
    <text evidence="11">Part of the high-affinity ATP-driven potassium transport (or Kdp) system, which catalyzes the hydrolysis of ATP coupled with the electrogenic transport of potassium into the cytoplasm. This subunit acts as a catalytic chaperone that increases the ATP-binding affinity of the ATP-hydrolyzing subunit KdpB by the formation of a transient KdpB/KdpC/ATP ternary complex.</text>
</comment>
<name>I4C4T6_DESTA</name>
<comment type="subcellular location">
    <subcellularLocation>
        <location evidence="11">Cell inner membrane</location>
        <topology evidence="11">Single-pass membrane protein</topology>
    </subcellularLocation>
</comment>
<evidence type="ECO:0000256" key="12">
    <source>
        <dbReference type="SAM" id="MobiDB-lite"/>
    </source>
</evidence>
<protein>
    <recommendedName>
        <fullName evidence="11">Potassium-transporting ATPase KdpC subunit</fullName>
    </recommendedName>
    <alternativeName>
        <fullName evidence="11">ATP phosphohydrolase [potassium-transporting] C chain</fullName>
    </alternativeName>
    <alternativeName>
        <fullName evidence="11">Potassium-binding and translocating subunit C</fullName>
    </alternativeName>
    <alternativeName>
        <fullName evidence="11">Potassium-translocating ATPase C chain</fullName>
    </alternativeName>
</protein>
<keyword evidence="7 11" id="KW-0630">Potassium</keyword>
<feature type="compositionally biased region" description="Polar residues" evidence="12">
    <location>
        <begin position="74"/>
        <end position="93"/>
    </location>
</feature>
<keyword evidence="8 11" id="KW-1133">Transmembrane helix</keyword>
<keyword evidence="5 11" id="KW-0547">Nucleotide-binding</keyword>
<dbReference type="eggNOG" id="COG2156">
    <property type="taxonomic scope" value="Bacteria"/>
</dbReference>
<evidence type="ECO:0000256" key="9">
    <source>
        <dbReference type="ARBA" id="ARBA00023065"/>
    </source>
</evidence>
<keyword evidence="4 11" id="KW-0812">Transmembrane</keyword>
<evidence type="ECO:0000256" key="5">
    <source>
        <dbReference type="ARBA" id="ARBA00022741"/>
    </source>
</evidence>
<dbReference type="NCBIfam" id="TIGR00681">
    <property type="entry name" value="kdpC"/>
    <property type="match status" value="1"/>
</dbReference>
<dbReference type="HAMAP" id="MF_00276">
    <property type="entry name" value="KdpC"/>
    <property type="match status" value="1"/>
</dbReference>
<evidence type="ECO:0000256" key="8">
    <source>
        <dbReference type="ARBA" id="ARBA00022989"/>
    </source>
</evidence>
<evidence type="ECO:0000256" key="6">
    <source>
        <dbReference type="ARBA" id="ARBA00022840"/>
    </source>
</evidence>
<dbReference type="STRING" id="706587.Desti_1869"/>